<dbReference type="Pfam" id="PF02365">
    <property type="entry name" value="NAM"/>
    <property type="match status" value="1"/>
</dbReference>
<keyword evidence="2" id="KW-0805">Transcription regulation</keyword>
<comment type="subcellular location">
    <subcellularLocation>
        <location evidence="1">Nucleus</location>
    </subcellularLocation>
</comment>
<dbReference type="HOGENOM" id="CLU_049678_0_0_1"/>
<evidence type="ECO:0000256" key="4">
    <source>
        <dbReference type="ARBA" id="ARBA00023163"/>
    </source>
</evidence>
<feature type="compositionally biased region" description="Low complexity" evidence="6">
    <location>
        <begin position="258"/>
        <end position="284"/>
    </location>
</feature>
<evidence type="ECO:0000313" key="8">
    <source>
        <dbReference type="EnsemblPlants" id="OB0134G10010.1"/>
    </source>
</evidence>
<dbReference type="AlphaFoldDB" id="J3KVA4"/>
<dbReference type="eggNOG" id="ENOG502RRP6">
    <property type="taxonomic scope" value="Eukaryota"/>
</dbReference>
<dbReference type="SUPFAM" id="SSF101941">
    <property type="entry name" value="NAC domain"/>
    <property type="match status" value="1"/>
</dbReference>
<keyword evidence="3" id="KW-0238">DNA-binding</keyword>
<reference evidence="8" key="1">
    <citation type="submission" date="2015-06" db="UniProtKB">
        <authorList>
            <consortium name="EnsemblPlants"/>
        </authorList>
    </citation>
    <scope>IDENTIFICATION</scope>
</reference>
<proteinExistence type="predicted"/>
<dbReference type="EnsemblPlants" id="OB0134G10010.1">
    <property type="protein sequence ID" value="OB0134G10010.1"/>
    <property type="gene ID" value="OB0134G10010"/>
</dbReference>
<dbReference type="PANTHER" id="PTHR31989">
    <property type="entry name" value="NAC DOMAIN-CONTAINING PROTEIN 82-RELATED"/>
    <property type="match status" value="1"/>
</dbReference>
<dbReference type="GO" id="GO:0006355">
    <property type="term" value="P:regulation of DNA-templated transcription"/>
    <property type="evidence" value="ECO:0007669"/>
    <property type="project" value="InterPro"/>
</dbReference>
<evidence type="ECO:0000259" key="7">
    <source>
        <dbReference type="PROSITE" id="PS51005"/>
    </source>
</evidence>
<organism evidence="8">
    <name type="scientific">Oryza brachyantha</name>
    <name type="common">malo sina</name>
    <dbReference type="NCBI Taxonomy" id="4533"/>
    <lineage>
        <taxon>Eukaryota</taxon>
        <taxon>Viridiplantae</taxon>
        <taxon>Streptophyta</taxon>
        <taxon>Embryophyta</taxon>
        <taxon>Tracheophyta</taxon>
        <taxon>Spermatophyta</taxon>
        <taxon>Magnoliopsida</taxon>
        <taxon>Liliopsida</taxon>
        <taxon>Poales</taxon>
        <taxon>Poaceae</taxon>
        <taxon>BOP clade</taxon>
        <taxon>Oryzoideae</taxon>
        <taxon>Oryzeae</taxon>
        <taxon>Oryzinae</taxon>
        <taxon>Oryza</taxon>
    </lineage>
</organism>
<evidence type="ECO:0000313" key="9">
    <source>
        <dbReference type="Proteomes" id="UP000006038"/>
    </source>
</evidence>
<keyword evidence="5" id="KW-0539">Nucleus</keyword>
<evidence type="ECO:0000256" key="6">
    <source>
        <dbReference type="SAM" id="MobiDB-lite"/>
    </source>
</evidence>
<protein>
    <recommendedName>
        <fullName evidence="7">NAC domain-containing protein</fullName>
    </recommendedName>
</protein>
<keyword evidence="4" id="KW-0804">Transcription</keyword>
<accession>J3KVA4</accession>
<dbReference type="GO" id="GO:0005634">
    <property type="term" value="C:nucleus"/>
    <property type="evidence" value="ECO:0007669"/>
    <property type="project" value="UniProtKB-SubCell"/>
</dbReference>
<dbReference type="Gene3D" id="2.170.150.80">
    <property type="entry name" value="NAC domain"/>
    <property type="match status" value="1"/>
</dbReference>
<dbReference type="OMA" id="GGNNTDW"/>
<feature type="compositionally biased region" description="Pro residues" evidence="6">
    <location>
        <begin position="167"/>
        <end position="179"/>
    </location>
</feature>
<feature type="region of interest" description="Disordered" evidence="6">
    <location>
        <begin position="251"/>
        <end position="307"/>
    </location>
</feature>
<feature type="domain" description="NAC" evidence="7">
    <location>
        <begin position="8"/>
        <end position="151"/>
    </location>
</feature>
<dbReference type="STRING" id="4533.J3KVA4"/>
<feature type="region of interest" description="Disordered" evidence="6">
    <location>
        <begin position="155"/>
        <end position="225"/>
    </location>
</feature>
<name>J3KVA4_ORYBR</name>
<sequence length="307" mass="32808">MADLDALLDIGLRFNPSPEEVVAIYLPSLITNQPLRDNAACIRPADVYGAEPKDLAAEFAPVAGSSNGDRFFYNRCRRIKGRFSRAAGGGTWVSHGRKRIIKNTQGVKIGESKNFRFKKDGKNTDWLMAEYHVCRQDAGDVEPVVCRMYVSPRAPQDSAARQESAAHPPPPPPPAPLPNQEPAVVTQQAVQKSPPPCAEKMGGAVSARPALHQSCATPPSPSRRTMALAPPLAPGKSAIAPPRQVAVITEQQEPLKRPAAAPVAEPPCAKKTRGSVSASPVAPSSLPPQPPSRRAVSPPIETYPKDP</sequence>
<evidence type="ECO:0000256" key="2">
    <source>
        <dbReference type="ARBA" id="ARBA00023015"/>
    </source>
</evidence>
<dbReference type="GO" id="GO:0003677">
    <property type="term" value="F:DNA binding"/>
    <property type="evidence" value="ECO:0007669"/>
    <property type="project" value="UniProtKB-KW"/>
</dbReference>
<keyword evidence="9" id="KW-1185">Reference proteome</keyword>
<evidence type="ECO:0000256" key="3">
    <source>
        <dbReference type="ARBA" id="ARBA00023125"/>
    </source>
</evidence>
<evidence type="ECO:0000256" key="1">
    <source>
        <dbReference type="ARBA" id="ARBA00004123"/>
    </source>
</evidence>
<evidence type="ECO:0000256" key="5">
    <source>
        <dbReference type="ARBA" id="ARBA00023242"/>
    </source>
</evidence>
<dbReference type="Gramene" id="OB0134G10010.1">
    <property type="protein sequence ID" value="OB0134G10010.1"/>
    <property type="gene ID" value="OB0134G10010"/>
</dbReference>
<dbReference type="InterPro" id="IPR003441">
    <property type="entry name" value="NAC-dom"/>
</dbReference>
<dbReference type="InterPro" id="IPR036093">
    <property type="entry name" value="NAC_dom_sf"/>
</dbReference>
<dbReference type="PROSITE" id="PS51005">
    <property type="entry name" value="NAC"/>
    <property type="match status" value="1"/>
</dbReference>
<dbReference type="Proteomes" id="UP000006038">
    <property type="component" value="Unassembled WGS sequence"/>
</dbReference>